<keyword evidence="2" id="KW-1185">Reference proteome</keyword>
<protein>
    <submittedName>
        <fullName evidence="1">153_t:CDS:1</fullName>
    </submittedName>
</protein>
<accession>A0ACA9LRK0</accession>
<sequence>MSSQERSPLPSLIEEEKEYIPQTLYETSSLTSTSYELYKSEGSFRNDEADDKIRYYKICIKKYKGTQASPYPYSKLGSSTGYLMQHLHNKH</sequence>
<proteinExistence type="predicted"/>
<name>A0ACA9LRK0_9GLOM</name>
<reference evidence="1" key="1">
    <citation type="submission" date="2021-06" db="EMBL/GenBank/DDBJ databases">
        <authorList>
            <person name="Kallberg Y."/>
            <person name="Tangrot J."/>
            <person name="Rosling A."/>
        </authorList>
    </citation>
    <scope>NUCLEOTIDE SEQUENCE</scope>
    <source>
        <strain evidence="1">AU212A</strain>
    </source>
</reference>
<organism evidence="1 2">
    <name type="scientific">Scutellospora calospora</name>
    <dbReference type="NCBI Taxonomy" id="85575"/>
    <lineage>
        <taxon>Eukaryota</taxon>
        <taxon>Fungi</taxon>
        <taxon>Fungi incertae sedis</taxon>
        <taxon>Mucoromycota</taxon>
        <taxon>Glomeromycotina</taxon>
        <taxon>Glomeromycetes</taxon>
        <taxon>Diversisporales</taxon>
        <taxon>Gigasporaceae</taxon>
        <taxon>Scutellospora</taxon>
    </lineage>
</organism>
<evidence type="ECO:0000313" key="1">
    <source>
        <dbReference type="EMBL" id="CAG8536981.1"/>
    </source>
</evidence>
<comment type="caution">
    <text evidence="1">The sequence shown here is derived from an EMBL/GenBank/DDBJ whole genome shotgun (WGS) entry which is preliminary data.</text>
</comment>
<dbReference type="EMBL" id="CAJVPM010006615">
    <property type="protein sequence ID" value="CAG8536981.1"/>
    <property type="molecule type" value="Genomic_DNA"/>
</dbReference>
<evidence type="ECO:0000313" key="2">
    <source>
        <dbReference type="Proteomes" id="UP000789860"/>
    </source>
</evidence>
<dbReference type="Proteomes" id="UP000789860">
    <property type="component" value="Unassembled WGS sequence"/>
</dbReference>
<gene>
    <name evidence="1" type="ORF">SCALOS_LOCUS4685</name>
</gene>